<dbReference type="Proteomes" id="UP001232063">
    <property type="component" value="Unassembled WGS sequence"/>
</dbReference>
<name>A0AAE3R2R7_9BACT</name>
<dbReference type="EMBL" id="JASJOU010000006">
    <property type="protein sequence ID" value="MDJ1502679.1"/>
    <property type="molecule type" value="Genomic_DNA"/>
</dbReference>
<sequence length="165" mass="17952">MKRILLPAFACMLLASGCASIVSRTKYPVQIVSAPDQASFTITNRKGLEVAVGTTPATVMLKSSGGYFKRAIYSIKFTKEGYEPRVVTLESDVNGWYFGNIVIGGALGFLIIDPATGAMYRITQKKVEGVLPQVTSSIKQESPSLRILSVDEVSNEMKNQLIKIN</sequence>
<gene>
    <name evidence="2" type="ORF">QNI22_18570</name>
</gene>
<reference evidence="2" key="1">
    <citation type="submission" date="2023-05" db="EMBL/GenBank/DDBJ databases">
        <authorList>
            <person name="Zhang X."/>
        </authorList>
    </citation>
    <scope>NUCLEOTIDE SEQUENCE</scope>
    <source>
        <strain evidence="2">BD1B2-1</strain>
    </source>
</reference>
<organism evidence="2 3">
    <name type="scientific">Xanthocytophaga agilis</name>
    <dbReference type="NCBI Taxonomy" id="3048010"/>
    <lineage>
        <taxon>Bacteria</taxon>
        <taxon>Pseudomonadati</taxon>
        <taxon>Bacteroidota</taxon>
        <taxon>Cytophagia</taxon>
        <taxon>Cytophagales</taxon>
        <taxon>Rhodocytophagaceae</taxon>
        <taxon>Xanthocytophaga</taxon>
    </lineage>
</organism>
<dbReference type="RefSeq" id="WP_314512891.1">
    <property type="nucleotide sequence ID" value="NZ_JASJOU010000006.1"/>
</dbReference>
<comment type="caution">
    <text evidence="2">The sequence shown here is derived from an EMBL/GenBank/DDBJ whole genome shotgun (WGS) entry which is preliminary data.</text>
</comment>
<proteinExistence type="predicted"/>
<evidence type="ECO:0000313" key="3">
    <source>
        <dbReference type="Proteomes" id="UP001232063"/>
    </source>
</evidence>
<evidence type="ECO:0000313" key="2">
    <source>
        <dbReference type="EMBL" id="MDJ1502679.1"/>
    </source>
</evidence>
<feature type="signal peptide" evidence="1">
    <location>
        <begin position="1"/>
        <end position="21"/>
    </location>
</feature>
<dbReference type="PROSITE" id="PS51257">
    <property type="entry name" value="PROKAR_LIPOPROTEIN"/>
    <property type="match status" value="1"/>
</dbReference>
<evidence type="ECO:0008006" key="4">
    <source>
        <dbReference type="Google" id="ProtNLM"/>
    </source>
</evidence>
<keyword evidence="1" id="KW-0732">Signal</keyword>
<evidence type="ECO:0000256" key="1">
    <source>
        <dbReference type="SAM" id="SignalP"/>
    </source>
</evidence>
<dbReference type="AlphaFoldDB" id="A0AAE3R2R7"/>
<feature type="chain" id="PRO_5042250355" description="PEGA domain-containing protein" evidence="1">
    <location>
        <begin position="22"/>
        <end position="165"/>
    </location>
</feature>
<accession>A0AAE3R2R7</accession>
<keyword evidence="3" id="KW-1185">Reference proteome</keyword>
<protein>
    <recommendedName>
        <fullName evidence="4">PEGA domain-containing protein</fullName>
    </recommendedName>
</protein>